<dbReference type="AlphaFoldDB" id="A0A7G9RTT1"/>
<dbReference type="Pfam" id="PF00462">
    <property type="entry name" value="Glutaredoxin"/>
    <property type="match status" value="1"/>
</dbReference>
<accession>A0A7G9RTT1</accession>
<dbReference type="InterPro" id="IPR025392">
    <property type="entry name" value="DUF4124"/>
</dbReference>
<keyword evidence="2" id="KW-0732">Signal</keyword>
<evidence type="ECO:0000313" key="5">
    <source>
        <dbReference type="EMBL" id="QNN59006.1"/>
    </source>
</evidence>
<proteinExistence type="predicted"/>
<feature type="chain" id="PRO_5028826979" evidence="2">
    <location>
        <begin position="29"/>
        <end position="229"/>
    </location>
</feature>
<feature type="compositionally biased region" description="Polar residues" evidence="1">
    <location>
        <begin position="43"/>
        <end position="57"/>
    </location>
</feature>
<reference evidence="5 6" key="1">
    <citation type="submission" date="2020-08" db="EMBL/GenBank/DDBJ databases">
        <title>Genome sequence of Diaphorobacter ruginosibacter DSM 27467T.</title>
        <authorList>
            <person name="Hyun D.-W."/>
            <person name="Bae J.-W."/>
        </authorList>
    </citation>
    <scope>NUCLEOTIDE SEQUENCE [LARGE SCALE GENOMIC DNA]</scope>
    <source>
        <strain evidence="5 6">DSM 27467</strain>
    </source>
</reference>
<dbReference type="Proteomes" id="UP000515811">
    <property type="component" value="Chromosome"/>
</dbReference>
<dbReference type="KEGG" id="drg:H9K76_09540"/>
<evidence type="ECO:0000313" key="6">
    <source>
        <dbReference type="Proteomes" id="UP000515811"/>
    </source>
</evidence>
<evidence type="ECO:0000256" key="1">
    <source>
        <dbReference type="SAM" id="MobiDB-lite"/>
    </source>
</evidence>
<dbReference type="InterPro" id="IPR002109">
    <property type="entry name" value="Glutaredoxin"/>
</dbReference>
<name>A0A7G9RTT1_9BURK</name>
<gene>
    <name evidence="5" type="ORF">H9K76_09540</name>
</gene>
<evidence type="ECO:0000259" key="3">
    <source>
        <dbReference type="Pfam" id="PF00462"/>
    </source>
</evidence>
<dbReference type="PROSITE" id="PS51354">
    <property type="entry name" value="GLUTAREDOXIN_2"/>
    <property type="match status" value="1"/>
</dbReference>
<keyword evidence="6" id="KW-1185">Reference proteome</keyword>
<evidence type="ECO:0000256" key="2">
    <source>
        <dbReference type="SAM" id="SignalP"/>
    </source>
</evidence>
<feature type="domain" description="DUF4124" evidence="4">
    <location>
        <begin position="19"/>
        <end position="50"/>
    </location>
</feature>
<feature type="domain" description="Glutaredoxin" evidence="3">
    <location>
        <begin position="84"/>
        <end position="133"/>
    </location>
</feature>
<dbReference type="EMBL" id="CP060714">
    <property type="protein sequence ID" value="QNN59006.1"/>
    <property type="molecule type" value="Genomic_DNA"/>
</dbReference>
<dbReference type="Gene3D" id="3.40.30.10">
    <property type="entry name" value="Glutaredoxin"/>
    <property type="match status" value="1"/>
</dbReference>
<feature type="compositionally biased region" description="Low complexity" evidence="1">
    <location>
        <begin position="176"/>
        <end position="186"/>
    </location>
</feature>
<dbReference type="InterPro" id="IPR036249">
    <property type="entry name" value="Thioredoxin-like_sf"/>
</dbReference>
<dbReference type="Pfam" id="PF13511">
    <property type="entry name" value="DUF4124"/>
    <property type="match status" value="1"/>
</dbReference>
<organism evidence="5 6">
    <name type="scientific">Diaphorobacter ruginosibacter</name>
    <dbReference type="NCBI Taxonomy" id="1715720"/>
    <lineage>
        <taxon>Bacteria</taxon>
        <taxon>Pseudomonadati</taxon>
        <taxon>Pseudomonadota</taxon>
        <taxon>Betaproteobacteria</taxon>
        <taxon>Burkholderiales</taxon>
        <taxon>Comamonadaceae</taxon>
        <taxon>Diaphorobacter</taxon>
    </lineage>
</organism>
<sequence length="229" mass="23915">MSRLGNLFLITLTSLGAASSLLPAASHAQQIYRSVGPDGKVTFSDQPPASGNATMKSKSGMDAPGTSESGLPYGLQQVVNKYPVTLYSAKECDPCIAARNLLVSRGIPFTEKTVDNNESIESLKNLSGAASLPFGTIGSQRLNGFSDVEWTQYLDAAGYPRKSQLPSSYRRPPASPLATAKAAPAPEQTEQTTERLAPRTRQAPAPAAPAADTVAPAGPTPTNPAGIVF</sequence>
<dbReference type="SUPFAM" id="SSF52833">
    <property type="entry name" value="Thioredoxin-like"/>
    <property type="match status" value="1"/>
</dbReference>
<feature type="region of interest" description="Disordered" evidence="1">
    <location>
        <begin position="39"/>
        <end position="69"/>
    </location>
</feature>
<feature type="compositionally biased region" description="Low complexity" evidence="1">
    <location>
        <begin position="199"/>
        <end position="217"/>
    </location>
</feature>
<evidence type="ECO:0000259" key="4">
    <source>
        <dbReference type="Pfam" id="PF13511"/>
    </source>
</evidence>
<protein>
    <submittedName>
        <fullName evidence="5">Glutaredoxin family protein</fullName>
    </submittedName>
</protein>
<dbReference type="CDD" id="cd02976">
    <property type="entry name" value="NrdH"/>
    <property type="match status" value="1"/>
</dbReference>
<feature type="signal peptide" evidence="2">
    <location>
        <begin position="1"/>
        <end position="28"/>
    </location>
</feature>
<feature type="region of interest" description="Disordered" evidence="1">
    <location>
        <begin position="161"/>
        <end position="229"/>
    </location>
</feature>
<dbReference type="RefSeq" id="WP_187599856.1">
    <property type="nucleotide sequence ID" value="NZ_CP060714.1"/>
</dbReference>